<gene>
    <name evidence="3" type="ORF">I303_01496</name>
    <name evidence="4" type="ORF">I303_102364</name>
</gene>
<evidence type="ECO:0000256" key="2">
    <source>
        <dbReference type="SAM" id="MobiDB-lite"/>
    </source>
</evidence>
<feature type="region of interest" description="Disordered" evidence="2">
    <location>
        <begin position="1"/>
        <end position="242"/>
    </location>
</feature>
<dbReference type="OrthoDB" id="2564939at2759"/>
<feature type="region of interest" description="Disordered" evidence="2">
    <location>
        <begin position="341"/>
        <end position="399"/>
    </location>
</feature>
<dbReference type="KEGG" id="kdj:28965195"/>
<dbReference type="Proteomes" id="UP000078595">
    <property type="component" value="Chromosome 2"/>
</dbReference>
<feature type="region of interest" description="Disordered" evidence="2">
    <location>
        <begin position="469"/>
        <end position="491"/>
    </location>
</feature>
<dbReference type="AlphaFoldDB" id="A0A1A6AB65"/>
<feature type="compositionally biased region" description="Polar residues" evidence="2">
    <location>
        <begin position="100"/>
        <end position="117"/>
    </location>
</feature>
<feature type="compositionally biased region" description="Polar residues" evidence="2">
    <location>
        <begin position="188"/>
        <end position="216"/>
    </location>
</feature>
<feature type="compositionally biased region" description="Low complexity" evidence="2">
    <location>
        <begin position="77"/>
        <end position="92"/>
    </location>
</feature>
<accession>A0A1A6AB65</accession>
<dbReference type="EMBL" id="CP144531">
    <property type="protein sequence ID" value="WWC59802.1"/>
    <property type="molecule type" value="Genomic_DNA"/>
</dbReference>
<evidence type="ECO:0000313" key="3">
    <source>
        <dbReference type="EMBL" id="OBR87294.1"/>
    </source>
</evidence>
<dbReference type="EMBL" id="KI894028">
    <property type="protein sequence ID" value="OBR87294.1"/>
    <property type="molecule type" value="Genomic_DNA"/>
</dbReference>
<evidence type="ECO:0000313" key="4">
    <source>
        <dbReference type="EMBL" id="WWC59802.1"/>
    </source>
</evidence>
<dbReference type="GeneID" id="28965195"/>
<sequence length="670" mass="71342">MSTYNPLTTPSHQQQSHRPSLVTTITSPKAIKVSSIVGQGKMKQYSGSSTDRSLPVSVSISVPGPAPPANLSRLQPHNHSQHNTSTSGNTTNKGLKPLGMTSSSTLNIPPRSPSSSSHDFKHPLSPNPDSITTNKLEKRPSIILPHSTPTIKDTEEPDSQMQSGSRNKLKRLSLCARPPSLELDSNDSRPASSILASPSPNLQSQPSTPISGSTQPRRPDRRMGVRASISYSPAIPASTPRTAERKVFGRGDGWGMEEDLLDRMDQHKRDFVSEDEAADDAQQIGRTNGVQTLAEKHADLLTHIAQRERRVAELKQELLAQENSLAQLKSRWTTIVSRSALSPIQSQSHSDQTASTSSSTPSSRSSNTHARSSTAQYPLTRRPISTISSSTSTSTSSSSMSLATIDEPLANALISTTGGLSTSGAAVLSGLISQTEGYLGPEVVQGGKRFLGNLWKTVGAAAGGTVPEQEPIIRDGMSPTDGRAGEWTPGGSKLDLANLQKLITPWDTPSSKLPDASTVTSSSSSRMANRQQQQRSTRRTTDRSNTVTPTSFSRSLGTPTSPPATVGLGFDLNIKSTSSISSRSSPSSSPTCSLSRNFLDDDDDHDVDHLPSHEDNQAEANFKQGANSGALGKALTPMKPKINTENLVNAVTSSMSSTTSTSTSDDGWGW</sequence>
<reference evidence="4" key="2">
    <citation type="submission" date="2013-07" db="EMBL/GenBank/DDBJ databases">
        <authorList>
            <consortium name="The Broad Institute Genome Sequencing Platform"/>
            <person name="Cuomo C."/>
            <person name="Litvintseva A."/>
            <person name="Chen Y."/>
            <person name="Heitman J."/>
            <person name="Sun S."/>
            <person name="Springer D."/>
            <person name="Dromer F."/>
            <person name="Young S.K."/>
            <person name="Zeng Q."/>
            <person name="Gargeya S."/>
            <person name="Fitzgerald M."/>
            <person name="Abouelleil A."/>
            <person name="Alvarado L."/>
            <person name="Berlin A.M."/>
            <person name="Chapman S.B."/>
            <person name="Dewar J."/>
            <person name="Goldberg J."/>
            <person name="Griggs A."/>
            <person name="Gujja S."/>
            <person name="Hansen M."/>
            <person name="Howarth C."/>
            <person name="Imamovic A."/>
            <person name="Larimer J."/>
            <person name="McCowan C."/>
            <person name="Murphy C."/>
            <person name="Pearson M."/>
            <person name="Priest M."/>
            <person name="Roberts A."/>
            <person name="Saif S."/>
            <person name="Shea T."/>
            <person name="Sykes S."/>
            <person name="Wortman J."/>
            <person name="Nusbaum C."/>
            <person name="Birren B."/>
        </authorList>
    </citation>
    <scope>NUCLEOTIDE SEQUENCE</scope>
    <source>
        <strain evidence="4">CBS 10117</strain>
    </source>
</reference>
<evidence type="ECO:0008006" key="6">
    <source>
        <dbReference type="Google" id="ProtNLM"/>
    </source>
</evidence>
<keyword evidence="1" id="KW-0175">Coiled coil</keyword>
<feature type="compositionally biased region" description="Polar residues" evidence="2">
    <location>
        <begin position="547"/>
        <end position="559"/>
    </location>
</feature>
<keyword evidence="5" id="KW-1185">Reference proteome</keyword>
<reference evidence="3" key="1">
    <citation type="submission" date="2013-07" db="EMBL/GenBank/DDBJ databases">
        <title>The Genome Sequence of Cryptococcus dejecticola CBS10117.</title>
        <authorList>
            <consortium name="The Broad Institute Genome Sequencing Platform"/>
            <person name="Cuomo C."/>
            <person name="Litvintseva A."/>
            <person name="Chen Y."/>
            <person name="Heitman J."/>
            <person name="Sun S."/>
            <person name="Springer D."/>
            <person name="Dromer F."/>
            <person name="Young S.K."/>
            <person name="Zeng Q."/>
            <person name="Gargeya S."/>
            <person name="Fitzgerald M."/>
            <person name="Abouelleil A."/>
            <person name="Alvarado L."/>
            <person name="Berlin A.M."/>
            <person name="Chapman S.B."/>
            <person name="Dewar J."/>
            <person name="Goldberg J."/>
            <person name="Griggs A."/>
            <person name="Gujja S."/>
            <person name="Hansen M."/>
            <person name="Howarth C."/>
            <person name="Imamovic A."/>
            <person name="Larimer J."/>
            <person name="McCowan C."/>
            <person name="Murphy C."/>
            <person name="Pearson M."/>
            <person name="Priest M."/>
            <person name="Roberts A."/>
            <person name="Saif S."/>
            <person name="Shea T."/>
            <person name="Sykes S."/>
            <person name="Wortman J."/>
            <person name="Nusbaum C."/>
            <person name="Birren B."/>
        </authorList>
    </citation>
    <scope>NUCLEOTIDE SEQUENCE [LARGE SCALE GENOMIC DNA]</scope>
    <source>
        <strain evidence="3">CBS 10117</strain>
    </source>
</reference>
<proteinExistence type="predicted"/>
<feature type="compositionally biased region" description="Basic and acidic residues" evidence="2">
    <location>
        <begin position="606"/>
        <end position="616"/>
    </location>
</feature>
<feature type="compositionally biased region" description="Low complexity" evidence="2">
    <location>
        <begin position="227"/>
        <end position="238"/>
    </location>
</feature>
<organism evidence="3">
    <name type="scientific">Kwoniella dejecticola CBS 10117</name>
    <dbReference type="NCBI Taxonomy" id="1296121"/>
    <lineage>
        <taxon>Eukaryota</taxon>
        <taxon>Fungi</taxon>
        <taxon>Dikarya</taxon>
        <taxon>Basidiomycota</taxon>
        <taxon>Agaricomycotina</taxon>
        <taxon>Tremellomycetes</taxon>
        <taxon>Tremellales</taxon>
        <taxon>Cryptococcaceae</taxon>
        <taxon>Kwoniella</taxon>
    </lineage>
</organism>
<dbReference type="RefSeq" id="XP_018265136.1">
    <property type="nucleotide sequence ID" value="XM_018404855.1"/>
</dbReference>
<feature type="compositionally biased region" description="Low complexity" evidence="2">
    <location>
        <begin position="576"/>
        <end position="596"/>
    </location>
</feature>
<feature type="compositionally biased region" description="Polar residues" evidence="2">
    <location>
        <begin position="1"/>
        <end position="27"/>
    </location>
</feature>
<protein>
    <recommendedName>
        <fullName evidence="6">DUF4048 domain-containing protein</fullName>
    </recommendedName>
</protein>
<reference evidence="4" key="3">
    <citation type="submission" date="2024-02" db="EMBL/GenBank/DDBJ databases">
        <title>Comparative genomics of Cryptococcus and Kwoniella reveals pathogenesis evolution and contrasting modes of karyotype evolution via chromosome fusion or intercentromeric recombination.</title>
        <authorList>
            <person name="Coelho M.A."/>
            <person name="David-Palma M."/>
            <person name="Shea T."/>
            <person name="Bowers K."/>
            <person name="McGinley-Smith S."/>
            <person name="Mohammad A.W."/>
            <person name="Gnirke A."/>
            <person name="Yurkov A.M."/>
            <person name="Nowrousian M."/>
            <person name="Sun S."/>
            <person name="Cuomo C.A."/>
            <person name="Heitman J."/>
        </authorList>
    </citation>
    <scope>NUCLEOTIDE SEQUENCE</scope>
    <source>
        <strain evidence="4">CBS 10117</strain>
    </source>
</reference>
<feature type="compositionally biased region" description="Low complexity" evidence="2">
    <location>
        <begin position="345"/>
        <end position="375"/>
    </location>
</feature>
<feature type="coiled-coil region" evidence="1">
    <location>
        <begin position="297"/>
        <end position="331"/>
    </location>
</feature>
<evidence type="ECO:0000313" key="5">
    <source>
        <dbReference type="Proteomes" id="UP000078595"/>
    </source>
</evidence>
<dbReference type="VEuPathDB" id="FungiDB:I303_01496"/>
<feature type="compositionally biased region" description="Polar residues" evidence="2">
    <location>
        <begin position="45"/>
        <end position="60"/>
    </location>
</feature>
<feature type="compositionally biased region" description="Low complexity" evidence="2">
    <location>
        <begin position="384"/>
        <end position="399"/>
    </location>
</feature>
<feature type="region of interest" description="Disordered" evidence="2">
    <location>
        <begin position="505"/>
        <end position="641"/>
    </location>
</feature>
<dbReference type="STRING" id="1296121.A0A1A6AB65"/>
<evidence type="ECO:0000256" key="1">
    <source>
        <dbReference type="SAM" id="Coils"/>
    </source>
</evidence>
<feature type="compositionally biased region" description="Low complexity" evidence="2">
    <location>
        <begin position="521"/>
        <end position="535"/>
    </location>
</feature>
<name>A0A1A6AB65_9TREE</name>